<dbReference type="NCBIfam" id="TIGR02607">
    <property type="entry name" value="antidote_HigA"/>
    <property type="match status" value="1"/>
</dbReference>
<comment type="caution">
    <text evidence="3">The sequence shown here is derived from an EMBL/GenBank/DDBJ whole genome shotgun (WGS) entry which is preliminary data.</text>
</comment>
<dbReference type="InterPro" id="IPR001387">
    <property type="entry name" value="Cro/C1-type_HTH"/>
</dbReference>
<gene>
    <name evidence="3" type="ORF">QLS97_16605</name>
</gene>
<dbReference type="AlphaFoldDB" id="A0AAW6TP87"/>
<name>A0AAW6TP87_9FLAO</name>
<dbReference type="InterPro" id="IPR013430">
    <property type="entry name" value="Toxin_antidote_HigA"/>
</dbReference>
<dbReference type="PROSITE" id="PS50943">
    <property type="entry name" value="HTH_CROC1"/>
    <property type="match status" value="1"/>
</dbReference>
<organism evidence="3 4">
    <name type="scientific">Flavobacterium yafengii</name>
    <dbReference type="NCBI Taxonomy" id="3041253"/>
    <lineage>
        <taxon>Bacteria</taxon>
        <taxon>Pseudomonadati</taxon>
        <taxon>Bacteroidota</taxon>
        <taxon>Flavobacteriia</taxon>
        <taxon>Flavobacteriales</taxon>
        <taxon>Flavobacteriaceae</taxon>
        <taxon>Flavobacterium</taxon>
    </lineage>
</organism>
<dbReference type="EMBL" id="JASCRY010000007">
    <property type="protein sequence ID" value="MDI5951274.1"/>
    <property type="molecule type" value="Genomic_DNA"/>
</dbReference>
<feature type="domain" description="HTH cro/C1-type" evidence="2">
    <location>
        <begin position="100"/>
        <end position="147"/>
    </location>
</feature>
<evidence type="ECO:0000256" key="1">
    <source>
        <dbReference type="ARBA" id="ARBA00023125"/>
    </source>
</evidence>
<dbReference type="PANTHER" id="PTHR36924">
    <property type="entry name" value="ANTITOXIN HIGA-1"/>
    <property type="match status" value="1"/>
</dbReference>
<keyword evidence="1" id="KW-0238">DNA-binding</keyword>
<dbReference type="SMART" id="SM00530">
    <property type="entry name" value="HTH_XRE"/>
    <property type="match status" value="1"/>
</dbReference>
<proteinExistence type="predicted"/>
<dbReference type="SUPFAM" id="SSF47413">
    <property type="entry name" value="lambda repressor-like DNA-binding domains"/>
    <property type="match status" value="1"/>
</dbReference>
<dbReference type="Proteomes" id="UP001228643">
    <property type="component" value="Unassembled WGS sequence"/>
</dbReference>
<protein>
    <submittedName>
        <fullName evidence="3">HigA family addiction module antitoxin</fullName>
    </submittedName>
</protein>
<dbReference type="CDD" id="cd00093">
    <property type="entry name" value="HTH_XRE"/>
    <property type="match status" value="1"/>
</dbReference>
<evidence type="ECO:0000313" key="3">
    <source>
        <dbReference type="EMBL" id="MDI5951274.1"/>
    </source>
</evidence>
<reference evidence="3 4" key="1">
    <citation type="submission" date="2023-04" db="EMBL/GenBank/DDBJ databases">
        <title>Two novel species of Flavobacterium.</title>
        <authorList>
            <person name="Liu Q."/>
            <person name="Xin Y.-H."/>
        </authorList>
    </citation>
    <scope>NUCLEOTIDE SEQUENCE [LARGE SCALE GENOMIC DNA]</scope>
    <source>
        <strain evidence="3 4">LB2P87</strain>
    </source>
</reference>
<evidence type="ECO:0000259" key="2">
    <source>
        <dbReference type="PROSITE" id="PS50943"/>
    </source>
</evidence>
<accession>A0AAW6TP87</accession>
<dbReference type="InterPro" id="IPR010982">
    <property type="entry name" value="Lambda_DNA-bd_dom_sf"/>
</dbReference>
<sequence>MDIITYDLNEIVKCLELFPKDYGMDINELLKEIVKNYLEKEVACIEEYESKKFANHVFEKFRKKRSQITIQFGSKINIMGKKIKKTHPGQILYMELVEGRKLTIRKITELLGTTEANFSNIINGHTSITLDMALRLEKVFGGTASHLLKLQSSYDLAKENPKN</sequence>
<dbReference type="GO" id="GO:0003677">
    <property type="term" value="F:DNA binding"/>
    <property type="evidence" value="ECO:0007669"/>
    <property type="project" value="UniProtKB-KW"/>
</dbReference>
<dbReference type="PANTHER" id="PTHR36924:SF1">
    <property type="entry name" value="ANTITOXIN HIGA-1"/>
    <property type="match status" value="1"/>
</dbReference>
<evidence type="ECO:0000313" key="4">
    <source>
        <dbReference type="Proteomes" id="UP001228643"/>
    </source>
</evidence>
<dbReference type="RefSeq" id="WP_282718250.1">
    <property type="nucleotide sequence ID" value="NZ_JASCRY010000007.1"/>
</dbReference>
<keyword evidence="4" id="KW-1185">Reference proteome</keyword>
<dbReference type="Gene3D" id="1.10.260.40">
    <property type="entry name" value="lambda repressor-like DNA-binding domains"/>
    <property type="match status" value="1"/>
</dbReference>